<keyword evidence="2" id="KW-1185">Reference proteome</keyword>
<organism evidence="1 2">
    <name type="scientific">Melipona quadrifasciata</name>
    <dbReference type="NCBI Taxonomy" id="166423"/>
    <lineage>
        <taxon>Eukaryota</taxon>
        <taxon>Metazoa</taxon>
        <taxon>Ecdysozoa</taxon>
        <taxon>Arthropoda</taxon>
        <taxon>Hexapoda</taxon>
        <taxon>Insecta</taxon>
        <taxon>Pterygota</taxon>
        <taxon>Neoptera</taxon>
        <taxon>Endopterygota</taxon>
        <taxon>Hymenoptera</taxon>
        <taxon>Apocrita</taxon>
        <taxon>Aculeata</taxon>
        <taxon>Apoidea</taxon>
        <taxon>Anthophila</taxon>
        <taxon>Apidae</taxon>
        <taxon>Melipona</taxon>
    </lineage>
</organism>
<dbReference type="EMBL" id="KQ435697">
    <property type="protein sequence ID" value="KOX80806.1"/>
    <property type="molecule type" value="Genomic_DNA"/>
</dbReference>
<evidence type="ECO:0000313" key="2">
    <source>
        <dbReference type="Proteomes" id="UP000053105"/>
    </source>
</evidence>
<protein>
    <submittedName>
        <fullName evidence="1">Uncharacterized protein</fullName>
    </submittedName>
</protein>
<dbReference type="OrthoDB" id="6354602at2759"/>
<gene>
    <name evidence="1" type="ORF">WN51_03868</name>
</gene>
<evidence type="ECO:0000313" key="1">
    <source>
        <dbReference type="EMBL" id="KOX80806.1"/>
    </source>
</evidence>
<name>A0A0M9AC45_9HYME</name>
<sequence length="386" mass="43699">MNIDVQAHSAGNFRVCLYLEFFVKRSALKTYFGICVIKVSWEQVVLGECSRKCSKKIHVLNRTHLKVLWNSAQVIQNKSHHLITLNKEIQKVISKPHSIFRVILYKDYGASGFYRCSSGAWPKIRLRITDYSLTSMVRDGYPVYQRITGYDTIADDANSCLYKPFDSSASATAQYQTTPLLLEVYATPPHESRDPNQPIANFRCISVALEEGRFSGLPPPKSLSVIKIFGDCGILIHYIDENLDQVSWTINSSKIYSKQSGLERAIKFRSAKMLIERGAVGGYNNNPQSGLSTRPENIVTTRNEYSLMSLLSQHWTCLLQSNLRVRPRIPQIRVSNTRLAQAASGCAPSVDVLPIFDVKQHSVRNPARRWVANQPSRFNYNKHLGI</sequence>
<dbReference type="AlphaFoldDB" id="A0A0M9AC45"/>
<reference evidence="1 2" key="1">
    <citation type="submission" date="2015-07" db="EMBL/GenBank/DDBJ databases">
        <title>The genome of Melipona quadrifasciata.</title>
        <authorList>
            <person name="Pan H."/>
            <person name="Kapheim K."/>
        </authorList>
    </citation>
    <scope>NUCLEOTIDE SEQUENCE [LARGE SCALE GENOMIC DNA]</scope>
    <source>
        <strain evidence="1">0111107301</strain>
        <tissue evidence="1">Whole body</tissue>
    </source>
</reference>
<accession>A0A0M9AC45</accession>
<dbReference type="Proteomes" id="UP000053105">
    <property type="component" value="Unassembled WGS sequence"/>
</dbReference>
<proteinExistence type="predicted"/>